<keyword evidence="7 9" id="KW-0067">ATP-binding</keyword>
<dbReference type="InterPro" id="IPR004424">
    <property type="entry name" value="IspE"/>
</dbReference>
<dbReference type="SUPFAM" id="SSF54211">
    <property type="entry name" value="Ribosomal protein S5 domain 2-like"/>
    <property type="match status" value="1"/>
</dbReference>
<gene>
    <name evidence="9" type="primary">ispE</name>
    <name evidence="12" type="ORF">FYJ71_07340</name>
</gene>
<dbReference type="Pfam" id="PF08544">
    <property type="entry name" value="GHMP_kinases_C"/>
    <property type="match status" value="1"/>
</dbReference>
<evidence type="ECO:0000256" key="2">
    <source>
        <dbReference type="ARBA" id="ARBA00012052"/>
    </source>
</evidence>
<comment type="pathway">
    <text evidence="9">Isoprenoid biosynthesis; isopentenyl diphosphate biosynthesis via DXP pathway; isopentenyl diphosphate from 1-deoxy-D-xylulose 5-phosphate: step 3/6.</text>
</comment>
<dbReference type="UniPathway" id="UPA00056">
    <property type="reaction ID" value="UER00094"/>
</dbReference>
<evidence type="ECO:0000313" key="13">
    <source>
        <dbReference type="Proteomes" id="UP000440713"/>
    </source>
</evidence>
<comment type="catalytic activity">
    <reaction evidence="9">
        <text>4-CDP-2-C-methyl-D-erythritol + ATP = 4-CDP-2-C-methyl-D-erythritol 2-phosphate + ADP + H(+)</text>
        <dbReference type="Rhea" id="RHEA:18437"/>
        <dbReference type="ChEBI" id="CHEBI:15378"/>
        <dbReference type="ChEBI" id="CHEBI:30616"/>
        <dbReference type="ChEBI" id="CHEBI:57823"/>
        <dbReference type="ChEBI" id="CHEBI:57919"/>
        <dbReference type="ChEBI" id="CHEBI:456216"/>
        <dbReference type="EC" id="2.7.1.148"/>
    </reaction>
</comment>
<dbReference type="EMBL" id="VUNE01000004">
    <property type="protein sequence ID" value="MST62779.1"/>
    <property type="molecule type" value="Genomic_DNA"/>
</dbReference>
<organism evidence="12 13">
    <name type="scientific">Peptostreptococcus porci</name>
    <dbReference type="NCBI Taxonomy" id="2652282"/>
    <lineage>
        <taxon>Bacteria</taxon>
        <taxon>Bacillati</taxon>
        <taxon>Bacillota</taxon>
        <taxon>Clostridia</taxon>
        <taxon>Peptostreptococcales</taxon>
        <taxon>Peptostreptococcaceae</taxon>
        <taxon>Peptostreptococcus</taxon>
    </lineage>
</organism>
<dbReference type="Gene3D" id="3.30.70.890">
    <property type="entry name" value="GHMP kinase, C-terminal domain"/>
    <property type="match status" value="1"/>
</dbReference>
<feature type="active site" evidence="9">
    <location>
        <position position="11"/>
    </location>
</feature>
<evidence type="ECO:0000256" key="6">
    <source>
        <dbReference type="ARBA" id="ARBA00022777"/>
    </source>
</evidence>
<keyword evidence="9" id="KW-0414">Isoprene biosynthesis</keyword>
<evidence type="ECO:0000256" key="7">
    <source>
        <dbReference type="ARBA" id="ARBA00022840"/>
    </source>
</evidence>
<dbReference type="HAMAP" id="MF_00061">
    <property type="entry name" value="IspE"/>
    <property type="match status" value="1"/>
</dbReference>
<feature type="binding site" evidence="9">
    <location>
        <begin position="94"/>
        <end position="104"/>
    </location>
    <ligand>
        <name>ATP</name>
        <dbReference type="ChEBI" id="CHEBI:30616"/>
    </ligand>
</feature>
<dbReference type="PANTHER" id="PTHR43527">
    <property type="entry name" value="4-DIPHOSPHOCYTIDYL-2-C-METHYL-D-ERYTHRITOL KINASE, CHLOROPLASTIC"/>
    <property type="match status" value="1"/>
</dbReference>
<evidence type="ECO:0000256" key="9">
    <source>
        <dbReference type="HAMAP-Rule" id="MF_00061"/>
    </source>
</evidence>
<evidence type="ECO:0000256" key="8">
    <source>
        <dbReference type="ARBA" id="ARBA00032554"/>
    </source>
</evidence>
<keyword evidence="4 9" id="KW-0808">Transferase</keyword>
<feature type="domain" description="GHMP kinase C-terminal" evidence="11">
    <location>
        <begin position="224"/>
        <end position="291"/>
    </location>
</feature>
<dbReference type="Proteomes" id="UP000440713">
    <property type="component" value="Unassembled WGS sequence"/>
</dbReference>
<dbReference type="SUPFAM" id="SSF55060">
    <property type="entry name" value="GHMP Kinase, C-terminal domain"/>
    <property type="match status" value="1"/>
</dbReference>
<dbReference type="AlphaFoldDB" id="A0A6N7XI47"/>
<proteinExistence type="inferred from homology"/>
<keyword evidence="6 9" id="KW-0418">Kinase</keyword>
<dbReference type="Gene3D" id="3.30.230.10">
    <property type="match status" value="1"/>
</dbReference>
<evidence type="ECO:0000256" key="1">
    <source>
        <dbReference type="ARBA" id="ARBA00009684"/>
    </source>
</evidence>
<dbReference type="RefSeq" id="WP_154538186.1">
    <property type="nucleotide sequence ID" value="NZ_JAXEEZ010000095.1"/>
</dbReference>
<evidence type="ECO:0000256" key="4">
    <source>
        <dbReference type="ARBA" id="ARBA00022679"/>
    </source>
</evidence>
<dbReference type="InterPro" id="IPR006204">
    <property type="entry name" value="GHMP_kinase_N_dom"/>
</dbReference>
<keyword evidence="5 9" id="KW-0547">Nucleotide-binding</keyword>
<dbReference type="InterPro" id="IPR036554">
    <property type="entry name" value="GHMP_kinase_C_sf"/>
</dbReference>
<comment type="caution">
    <text evidence="12">The sequence shown here is derived from an EMBL/GenBank/DDBJ whole genome shotgun (WGS) entry which is preliminary data.</text>
</comment>
<feature type="active site" evidence="9">
    <location>
        <position position="136"/>
    </location>
</feature>
<feature type="domain" description="GHMP kinase N-terminal" evidence="10">
    <location>
        <begin position="66"/>
        <end position="144"/>
    </location>
</feature>
<comment type="similarity">
    <text evidence="1 9">Belongs to the GHMP kinase family. IspE subfamily.</text>
</comment>
<evidence type="ECO:0000313" key="12">
    <source>
        <dbReference type="EMBL" id="MST62779.1"/>
    </source>
</evidence>
<dbReference type="InterPro" id="IPR013750">
    <property type="entry name" value="GHMP_kinase_C_dom"/>
</dbReference>
<evidence type="ECO:0000256" key="3">
    <source>
        <dbReference type="ARBA" id="ARBA00017473"/>
    </source>
</evidence>
<dbReference type="InterPro" id="IPR020568">
    <property type="entry name" value="Ribosomal_Su5_D2-typ_SF"/>
</dbReference>
<dbReference type="PIRSF" id="PIRSF010376">
    <property type="entry name" value="IspE"/>
    <property type="match status" value="1"/>
</dbReference>
<keyword evidence="13" id="KW-1185">Reference proteome</keyword>
<name>A0A6N7XI47_9FIRM</name>
<sequence>MKTIKLRARAKINLSININGVFEDGYHDVEMVMQSIDLSDYILIRKKSSGYKLTISNSNLISDKRNIIYKTWQYMKEKYKIEEGIEVFLEKNIPIAAGMAGGSADSAAMFVGINKLFDLGLDEKELIEDSKALGSDIAFCISGGTSLAYGKGADIQKLKALNEDINILVCKPNQSASTRKIYSKFDRMFLDEKNKILLSDNRLMNYTPNNERLVEFINNGKCISDIVKAMGNVLEPVTRTLCSDIDIIKKIMDDSGAIKSMMSGSGPTVFGFFSDNKALKKCSKILRNEYINTYVTRPSSKGVEICVFN</sequence>
<evidence type="ECO:0000256" key="5">
    <source>
        <dbReference type="ARBA" id="ARBA00022741"/>
    </source>
</evidence>
<dbReference type="NCBIfam" id="TIGR00154">
    <property type="entry name" value="ispE"/>
    <property type="match status" value="1"/>
</dbReference>
<dbReference type="EC" id="2.7.1.148" evidence="2 9"/>
<evidence type="ECO:0000259" key="10">
    <source>
        <dbReference type="Pfam" id="PF00288"/>
    </source>
</evidence>
<accession>A0A6N7XI47</accession>
<dbReference type="Pfam" id="PF00288">
    <property type="entry name" value="GHMP_kinases_N"/>
    <property type="match status" value="1"/>
</dbReference>
<reference evidence="12 13" key="1">
    <citation type="submission" date="2019-08" db="EMBL/GenBank/DDBJ databases">
        <title>In-depth cultivation of the pig gut microbiome towards novel bacterial diversity and tailored functional studies.</title>
        <authorList>
            <person name="Wylensek D."/>
            <person name="Hitch T.C.A."/>
            <person name="Clavel T."/>
        </authorList>
    </citation>
    <scope>NUCLEOTIDE SEQUENCE [LARGE SCALE GENOMIC DNA]</scope>
    <source>
        <strain evidence="12 13">WCA-SAB-591-4A-A</strain>
    </source>
</reference>
<evidence type="ECO:0000259" key="11">
    <source>
        <dbReference type="Pfam" id="PF08544"/>
    </source>
</evidence>
<dbReference type="PANTHER" id="PTHR43527:SF2">
    <property type="entry name" value="4-DIPHOSPHOCYTIDYL-2-C-METHYL-D-ERYTHRITOL KINASE, CHLOROPLASTIC"/>
    <property type="match status" value="1"/>
</dbReference>
<dbReference type="GO" id="GO:0050515">
    <property type="term" value="F:4-(cytidine 5'-diphospho)-2-C-methyl-D-erythritol kinase activity"/>
    <property type="evidence" value="ECO:0007669"/>
    <property type="project" value="UniProtKB-UniRule"/>
</dbReference>
<dbReference type="GO" id="GO:0016114">
    <property type="term" value="P:terpenoid biosynthetic process"/>
    <property type="evidence" value="ECO:0007669"/>
    <property type="project" value="UniProtKB-UniRule"/>
</dbReference>
<dbReference type="GO" id="GO:0019288">
    <property type="term" value="P:isopentenyl diphosphate biosynthetic process, methylerythritol 4-phosphate pathway"/>
    <property type="evidence" value="ECO:0007669"/>
    <property type="project" value="UniProtKB-UniRule"/>
</dbReference>
<dbReference type="InterPro" id="IPR014721">
    <property type="entry name" value="Ribsml_uS5_D2-typ_fold_subgr"/>
</dbReference>
<comment type="function">
    <text evidence="9">Catalyzes the phosphorylation of the position 2 hydroxy group of 4-diphosphocytidyl-2C-methyl-D-erythritol.</text>
</comment>
<protein>
    <recommendedName>
        <fullName evidence="3 9">4-diphosphocytidyl-2-C-methyl-D-erythritol kinase</fullName>
        <shortName evidence="9">CMK</shortName>
        <ecNumber evidence="2 9">2.7.1.148</ecNumber>
    </recommendedName>
    <alternativeName>
        <fullName evidence="8 9">4-(cytidine-5'-diphospho)-2-C-methyl-D-erythritol kinase</fullName>
    </alternativeName>
</protein>
<dbReference type="GO" id="GO:0005524">
    <property type="term" value="F:ATP binding"/>
    <property type="evidence" value="ECO:0007669"/>
    <property type="project" value="UniProtKB-UniRule"/>
</dbReference>